<accession>A0A7W8H867</accession>
<dbReference type="HAMAP" id="MF_02207">
    <property type="entry name" value="MreB"/>
    <property type="match status" value="1"/>
</dbReference>
<comment type="function">
    <text evidence="6">Forms membrane-associated dynamic filaments that are essential for cell shape determination. Acts by regulating cell wall synthesis and cell elongation, and thus cell shape. A feedback loop between cell geometry and MreB localization may maintain elongated cell shape by targeting cell wall growth to regions of negative cell wall curvature.</text>
</comment>
<keyword evidence="1 6" id="KW-0963">Cytoplasm</keyword>
<dbReference type="AlphaFoldDB" id="A0A7W8H867"/>
<reference evidence="7 8" key="1">
    <citation type="submission" date="2020-08" db="EMBL/GenBank/DDBJ databases">
        <title>Genomic Encyclopedia of Type Strains, Phase IV (KMG-IV): sequencing the most valuable type-strain genomes for metagenomic binning, comparative biology and taxonomic classification.</title>
        <authorList>
            <person name="Goeker M."/>
        </authorList>
    </citation>
    <scope>NUCLEOTIDE SEQUENCE [LARGE SCALE GENOMIC DNA]</scope>
    <source>
        <strain evidence="7 8">DSM 106146</strain>
    </source>
</reference>
<comment type="subunit">
    <text evidence="6">Forms polymers.</text>
</comment>
<comment type="caution">
    <text evidence="7">The sequence shown here is derived from an EMBL/GenBank/DDBJ whole genome shotgun (WGS) entry which is preliminary data.</text>
</comment>
<evidence type="ECO:0000256" key="6">
    <source>
        <dbReference type="HAMAP-Rule" id="MF_02207"/>
    </source>
</evidence>
<organism evidence="7 8">
    <name type="scientific">Catenibacillus scindens</name>
    <dbReference type="NCBI Taxonomy" id="673271"/>
    <lineage>
        <taxon>Bacteria</taxon>
        <taxon>Bacillati</taxon>
        <taxon>Bacillota</taxon>
        <taxon>Clostridia</taxon>
        <taxon>Lachnospirales</taxon>
        <taxon>Lachnospiraceae</taxon>
        <taxon>Catenibacillus</taxon>
    </lineage>
</organism>
<evidence type="ECO:0000256" key="4">
    <source>
        <dbReference type="ARBA" id="ARBA00022960"/>
    </source>
</evidence>
<dbReference type="PRINTS" id="PR01652">
    <property type="entry name" value="SHAPEPROTEIN"/>
</dbReference>
<dbReference type="RefSeq" id="WP_183771670.1">
    <property type="nucleotide sequence ID" value="NZ_CAWVEG010000117.1"/>
</dbReference>
<sequence length="340" mass="37358">MAGRKYGLDLGTNYVKIYDNIRKNILVEKNMIAVRKKKEIVAAGDAAYEIYEKVSDNIVIKHPVRDGVIADVDPMGKLFDYLLKKLNCSNSMMRHNEFYLAVPSSITEVEKRAFFSLVNYSTYKTHNASIVEKPVAAALGEGLDVKRAGGIMVVDMGADTTEISIIALGGIVLSRLIKTGGNTINEAICNEVKLAHNMIIGYKTAEYLKLTLGSAVPTMAEPVTVYGRDLITGLPVHVPIPASLVFQCILTVLDPVLGAMRSLLERTPPELNNDIFDHGIYVTGGTSQIPNLERLIASRTRMKVNMSSHPQESVVKGLDVIMNSYELSDLAFSVRESAFY</sequence>
<evidence type="ECO:0000313" key="7">
    <source>
        <dbReference type="EMBL" id="MBB5263661.1"/>
    </source>
</evidence>
<dbReference type="PANTHER" id="PTHR42749">
    <property type="entry name" value="CELL SHAPE-DETERMINING PROTEIN MREB"/>
    <property type="match status" value="1"/>
</dbReference>
<dbReference type="GO" id="GO:0005737">
    <property type="term" value="C:cytoplasm"/>
    <property type="evidence" value="ECO:0007669"/>
    <property type="project" value="UniProtKB-SubCell"/>
</dbReference>
<comment type="similarity">
    <text evidence="5 6">Belongs to the FtsA/MreB family.</text>
</comment>
<feature type="binding site" evidence="6">
    <location>
        <begin position="206"/>
        <end position="209"/>
    </location>
    <ligand>
        <name>ATP</name>
        <dbReference type="ChEBI" id="CHEBI:30616"/>
    </ligand>
</feature>
<name>A0A7W8H867_9FIRM</name>
<dbReference type="Proteomes" id="UP000543642">
    <property type="component" value="Unassembled WGS sequence"/>
</dbReference>
<gene>
    <name evidence="6" type="primary">mreB</name>
    <name evidence="7" type="ORF">HNP82_000759</name>
</gene>
<evidence type="ECO:0000256" key="5">
    <source>
        <dbReference type="ARBA" id="ARBA00023458"/>
    </source>
</evidence>
<dbReference type="EMBL" id="JACHFW010000002">
    <property type="protein sequence ID" value="MBB5263661.1"/>
    <property type="molecule type" value="Genomic_DNA"/>
</dbReference>
<dbReference type="PANTHER" id="PTHR42749:SF1">
    <property type="entry name" value="CELL SHAPE-DETERMINING PROTEIN MREB"/>
    <property type="match status" value="1"/>
</dbReference>
<evidence type="ECO:0000256" key="1">
    <source>
        <dbReference type="ARBA" id="ARBA00022490"/>
    </source>
</evidence>
<dbReference type="InterPro" id="IPR043129">
    <property type="entry name" value="ATPase_NBD"/>
</dbReference>
<comment type="caution">
    <text evidence="6">Lacks conserved residue(s) required for the propagation of feature annotation.</text>
</comment>
<keyword evidence="3 6" id="KW-0067">ATP-binding</keyword>
<dbReference type="GO" id="GO:0008360">
    <property type="term" value="P:regulation of cell shape"/>
    <property type="evidence" value="ECO:0007669"/>
    <property type="project" value="UniProtKB-UniRule"/>
</dbReference>
<protein>
    <recommendedName>
        <fullName evidence="6">Cell shape-determining protein MreB</fullName>
    </recommendedName>
</protein>
<keyword evidence="2 6" id="KW-0547">Nucleotide-binding</keyword>
<dbReference type="Gene3D" id="3.90.640.10">
    <property type="entry name" value="Actin, Chain A, domain 4"/>
    <property type="match status" value="1"/>
</dbReference>
<dbReference type="Pfam" id="PF06723">
    <property type="entry name" value="MreB_Mbl"/>
    <property type="match status" value="1"/>
</dbReference>
<evidence type="ECO:0000256" key="3">
    <source>
        <dbReference type="ARBA" id="ARBA00022840"/>
    </source>
</evidence>
<keyword evidence="8" id="KW-1185">Reference proteome</keyword>
<dbReference type="InterPro" id="IPR004753">
    <property type="entry name" value="MreB"/>
</dbReference>
<keyword evidence="4 6" id="KW-0133">Cell shape</keyword>
<evidence type="ECO:0000313" key="8">
    <source>
        <dbReference type="Proteomes" id="UP000543642"/>
    </source>
</evidence>
<dbReference type="GO" id="GO:0000902">
    <property type="term" value="P:cell morphogenesis"/>
    <property type="evidence" value="ECO:0007669"/>
    <property type="project" value="InterPro"/>
</dbReference>
<proteinExistence type="inferred from homology"/>
<dbReference type="Gene3D" id="3.30.420.40">
    <property type="match status" value="2"/>
</dbReference>
<dbReference type="InterPro" id="IPR056546">
    <property type="entry name" value="MreB_MamK-like"/>
</dbReference>
<dbReference type="NCBIfam" id="NF010539">
    <property type="entry name" value="PRK13927.1"/>
    <property type="match status" value="1"/>
</dbReference>
<dbReference type="GO" id="GO:0005524">
    <property type="term" value="F:ATP binding"/>
    <property type="evidence" value="ECO:0007669"/>
    <property type="project" value="UniProtKB-KW"/>
</dbReference>
<evidence type="ECO:0000256" key="2">
    <source>
        <dbReference type="ARBA" id="ARBA00022741"/>
    </source>
</evidence>
<dbReference type="SUPFAM" id="SSF53067">
    <property type="entry name" value="Actin-like ATPase domain"/>
    <property type="match status" value="2"/>
</dbReference>
<comment type="subcellular location">
    <subcellularLocation>
        <location evidence="6">Cytoplasm</location>
    </subcellularLocation>
    <text evidence="6">Membrane-associated.</text>
</comment>